<organism evidence="4 5">
    <name type="scientific">Microbacterium gilvum</name>
    <dbReference type="NCBI Taxonomy" id="1336204"/>
    <lineage>
        <taxon>Bacteria</taxon>
        <taxon>Bacillati</taxon>
        <taxon>Actinomycetota</taxon>
        <taxon>Actinomycetes</taxon>
        <taxon>Micrococcales</taxon>
        <taxon>Microbacteriaceae</taxon>
        <taxon>Microbacterium</taxon>
    </lineage>
</organism>
<keyword evidence="2" id="KW-1133">Transmembrane helix</keyword>
<dbReference type="Proteomes" id="UP001501645">
    <property type="component" value="Unassembled WGS sequence"/>
</dbReference>
<feature type="transmembrane region" description="Helical" evidence="2">
    <location>
        <begin position="278"/>
        <end position="299"/>
    </location>
</feature>
<feature type="transmembrane region" description="Helical" evidence="2">
    <location>
        <begin position="114"/>
        <end position="135"/>
    </location>
</feature>
<dbReference type="InterPro" id="IPR050879">
    <property type="entry name" value="Acyltransferase_3"/>
</dbReference>
<feature type="transmembrane region" description="Helical" evidence="2">
    <location>
        <begin position="320"/>
        <end position="341"/>
    </location>
</feature>
<gene>
    <name evidence="4" type="ORF">GCM10023351_09580</name>
</gene>
<feature type="transmembrane region" description="Helical" evidence="2">
    <location>
        <begin position="71"/>
        <end position="93"/>
    </location>
</feature>
<feature type="transmembrane region" description="Helical" evidence="2">
    <location>
        <begin position="353"/>
        <end position="375"/>
    </location>
</feature>
<dbReference type="RefSeq" id="WP_345436494.1">
    <property type="nucleotide sequence ID" value="NZ_BAABKO010000001.1"/>
</dbReference>
<dbReference type="Pfam" id="PF01757">
    <property type="entry name" value="Acyl_transf_3"/>
    <property type="match status" value="1"/>
</dbReference>
<feature type="transmembrane region" description="Helical" evidence="2">
    <location>
        <begin position="203"/>
        <end position="220"/>
    </location>
</feature>
<dbReference type="PANTHER" id="PTHR23028">
    <property type="entry name" value="ACETYLTRANSFERASE"/>
    <property type="match status" value="1"/>
</dbReference>
<dbReference type="EMBL" id="BAABKO010000001">
    <property type="protein sequence ID" value="GAA4768155.1"/>
    <property type="molecule type" value="Genomic_DNA"/>
</dbReference>
<evidence type="ECO:0000313" key="5">
    <source>
        <dbReference type="Proteomes" id="UP001501645"/>
    </source>
</evidence>
<feature type="transmembrane region" description="Helical" evidence="2">
    <location>
        <begin position="34"/>
        <end position="51"/>
    </location>
</feature>
<protein>
    <recommendedName>
        <fullName evidence="3">Acyltransferase 3 domain-containing protein</fullName>
    </recommendedName>
</protein>
<accession>A0ABP8ZY84</accession>
<sequence>MTETNANETNANETSETETNATETRRPTFEFADGIRAVAALCVALLHATTFTGRSGDVEEALPVVARVAELGHYAVPVFIVLSGYVLMIPAARSDGYRLRGGFRRYIGRRARRILPPYYASLALFLLLIALVPLLQNRAGTAWDNKIPVTVEGVVSHLLLVHNVSPAWIYQINGPAWSVATEWQIYFLLPLVLLPLCRWITPWGMLAIALALGPALTLLVPRTASASFWFIGLFALGMIAALLTVRGTRVAPAWFGWAALTGILAGACWMLAGPPTSLLARIAADTLVGAGVAAGLVALGRSSIDGQTTAVRRVFEWRPLVATGTWSYSIYLIHSPLLGLANLLLLPLALPTAAHWLTMVLGALPVALGVSYLFFQLVERHFTTSHQRRELAAGDRAPDAPPLRA</sequence>
<evidence type="ECO:0000259" key="3">
    <source>
        <dbReference type="Pfam" id="PF01757"/>
    </source>
</evidence>
<keyword evidence="2" id="KW-0812">Transmembrane</keyword>
<reference evidence="5" key="1">
    <citation type="journal article" date="2019" name="Int. J. Syst. Evol. Microbiol.">
        <title>The Global Catalogue of Microorganisms (GCM) 10K type strain sequencing project: providing services to taxonomists for standard genome sequencing and annotation.</title>
        <authorList>
            <consortium name="The Broad Institute Genomics Platform"/>
            <consortium name="The Broad Institute Genome Sequencing Center for Infectious Disease"/>
            <person name="Wu L."/>
            <person name="Ma J."/>
        </authorList>
    </citation>
    <scope>NUCLEOTIDE SEQUENCE [LARGE SCALE GENOMIC DNA]</scope>
    <source>
        <strain evidence="5">JCM 18537</strain>
    </source>
</reference>
<feature type="domain" description="Acyltransferase 3" evidence="3">
    <location>
        <begin position="31"/>
        <end position="374"/>
    </location>
</feature>
<feature type="compositionally biased region" description="Low complexity" evidence="1">
    <location>
        <begin position="1"/>
        <end position="22"/>
    </location>
</feature>
<name>A0ABP8ZY84_9MICO</name>
<dbReference type="InterPro" id="IPR002656">
    <property type="entry name" value="Acyl_transf_3_dom"/>
</dbReference>
<feature type="transmembrane region" description="Helical" evidence="2">
    <location>
        <begin position="226"/>
        <end position="245"/>
    </location>
</feature>
<evidence type="ECO:0000256" key="2">
    <source>
        <dbReference type="SAM" id="Phobius"/>
    </source>
</evidence>
<proteinExistence type="predicted"/>
<feature type="transmembrane region" description="Helical" evidence="2">
    <location>
        <begin position="176"/>
        <end position="196"/>
    </location>
</feature>
<feature type="transmembrane region" description="Helical" evidence="2">
    <location>
        <begin position="252"/>
        <end position="272"/>
    </location>
</feature>
<keyword evidence="2" id="KW-0472">Membrane</keyword>
<evidence type="ECO:0000256" key="1">
    <source>
        <dbReference type="SAM" id="MobiDB-lite"/>
    </source>
</evidence>
<keyword evidence="5" id="KW-1185">Reference proteome</keyword>
<feature type="region of interest" description="Disordered" evidence="1">
    <location>
        <begin position="1"/>
        <end position="26"/>
    </location>
</feature>
<comment type="caution">
    <text evidence="4">The sequence shown here is derived from an EMBL/GenBank/DDBJ whole genome shotgun (WGS) entry which is preliminary data.</text>
</comment>
<evidence type="ECO:0000313" key="4">
    <source>
        <dbReference type="EMBL" id="GAA4768155.1"/>
    </source>
</evidence>